<keyword evidence="3" id="KW-1185">Reference proteome</keyword>
<evidence type="ECO:0000256" key="1">
    <source>
        <dbReference type="SAM" id="MobiDB-lite"/>
    </source>
</evidence>
<sequence>MSLKAVYERFLADPSPASLAPDAALHYIISTSSFSTQELIVKHLTTQHSRVVRKKSEKIVNAVEGAHSLCLDVDTSLEFLSGGGAYLLALDDNFLVDRIVTLPIIHIVHFDSQDKITQIRLYWDQGSLLKQLDVIGSSHRNWPIRDAADQSRLINSSVSAAARSSTAISSPASQADKRSVTTSASNASFASPSKKFGRDPHASLSLFEPHSPPPEERPMSVTSRSSAKPPPRDLSELFVGDDDDESTPTKAPQSPRKAPKAGAGHSYKPSRLFMEDDEEEQKAEQEKTRTPFKPTNAKKYNHFEFGETPHPGSTAKPNAPSHFEFGESEPPVSKPKQDKVKQASHFEFGEAPFDAGQQNIPMRPRSEKHLSQWDFEDFVTPEKPRQKVGANNVRHFGWSDDENEGPDSPPKPRAPQPRRDAESHFELRDDGTPGPQKHKMPTRGPGVAHNKGLGLYDNNLYDDFGVPVKGDEELLSGKGGPLGNVSNGVQRKKHFDSHWAMTDAGLGEDVGDKEIEDKNRTDNNENNNKHAAVGNDRKKAVKMMDSSWDTFAEGGEEEERVREEVARRNAPPVGGKRISRNVNQRSWGFGDDDM</sequence>
<feature type="compositionally biased region" description="Basic and acidic residues" evidence="1">
    <location>
        <begin position="510"/>
        <end position="523"/>
    </location>
</feature>
<dbReference type="Proteomes" id="UP000223968">
    <property type="component" value="Unassembled WGS sequence"/>
</dbReference>
<feature type="region of interest" description="Disordered" evidence="1">
    <location>
        <begin position="164"/>
        <end position="451"/>
    </location>
</feature>
<protein>
    <submittedName>
        <fullName evidence="2">Uncharacterized protein</fullName>
    </submittedName>
</protein>
<dbReference type="OrthoDB" id="1162399at2759"/>
<dbReference type="AlphaFoldDB" id="A0A2B7XVS7"/>
<accession>A0A2B7XVS7</accession>
<feature type="compositionally biased region" description="Polar residues" evidence="1">
    <location>
        <begin position="180"/>
        <end position="191"/>
    </location>
</feature>
<dbReference type="EMBL" id="PDNB01000054">
    <property type="protein sequence ID" value="PGH12732.1"/>
    <property type="molecule type" value="Genomic_DNA"/>
</dbReference>
<feature type="region of interest" description="Disordered" evidence="1">
    <location>
        <begin position="504"/>
        <end position="594"/>
    </location>
</feature>
<feature type="compositionally biased region" description="Basic and acidic residues" evidence="1">
    <location>
        <begin position="417"/>
        <end position="431"/>
    </location>
</feature>
<feature type="compositionally biased region" description="Low complexity" evidence="1">
    <location>
        <begin position="164"/>
        <end position="174"/>
    </location>
</feature>
<reference evidence="2 3" key="1">
    <citation type="submission" date="2017-10" db="EMBL/GenBank/DDBJ databases">
        <title>Comparative genomics in systemic dimorphic fungi from Ajellomycetaceae.</title>
        <authorList>
            <person name="Munoz J.F."/>
            <person name="Mcewen J.G."/>
            <person name="Clay O.K."/>
            <person name="Cuomo C.A."/>
        </authorList>
    </citation>
    <scope>NUCLEOTIDE SEQUENCE [LARGE SCALE GENOMIC DNA]</scope>
    <source>
        <strain evidence="2 3">UAMH5409</strain>
    </source>
</reference>
<comment type="caution">
    <text evidence="2">The sequence shown here is derived from an EMBL/GenBank/DDBJ whole genome shotgun (WGS) entry which is preliminary data.</text>
</comment>
<dbReference type="STRING" id="1447875.A0A2B7XVS7"/>
<proteinExistence type="predicted"/>
<evidence type="ECO:0000313" key="2">
    <source>
        <dbReference type="EMBL" id="PGH12732.1"/>
    </source>
</evidence>
<gene>
    <name evidence="2" type="ORF">AJ79_04093</name>
</gene>
<name>A0A2B7XVS7_9EURO</name>
<organism evidence="2 3">
    <name type="scientific">Helicocarpus griseus UAMH5409</name>
    <dbReference type="NCBI Taxonomy" id="1447875"/>
    <lineage>
        <taxon>Eukaryota</taxon>
        <taxon>Fungi</taxon>
        <taxon>Dikarya</taxon>
        <taxon>Ascomycota</taxon>
        <taxon>Pezizomycotina</taxon>
        <taxon>Eurotiomycetes</taxon>
        <taxon>Eurotiomycetidae</taxon>
        <taxon>Onygenales</taxon>
        <taxon>Ajellomycetaceae</taxon>
        <taxon>Helicocarpus</taxon>
    </lineage>
</organism>
<evidence type="ECO:0000313" key="3">
    <source>
        <dbReference type="Proteomes" id="UP000223968"/>
    </source>
</evidence>